<reference evidence="1 2" key="1">
    <citation type="submission" date="2019-03" db="EMBL/GenBank/DDBJ databases">
        <title>First draft genome of Liparis tanakae, snailfish: a comprehensive survey of snailfish specific genes.</title>
        <authorList>
            <person name="Kim W."/>
            <person name="Song I."/>
            <person name="Jeong J.-H."/>
            <person name="Kim D."/>
            <person name="Kim S."/>
            <person name="Ryu S."/>
            <person name="Song J.Y."/>
            <person name="Lee S.K."/>
        </authorList>
    </citation>
    <scope>NUCLEOTIDE SEQUENCE [LARGE SCALE GENOMIC DNA]</scope>
    <source>
        <tissue evidence="1">Muscle</tissue>
    </source>
</reference>
<proteinExistence type="predicted"/>
<keyword evidence="2" id="KW-1185">Reference proteome</keyword>
<protein>
    <submittedName>
        <fullName evidence="1">Uncharacterized protein</fullName>
    </submittedName>
</protein>
<sequence>MQYVEPPVGGTVLQTFRDLLYAASQSASIFQTFSRYISQLIERKKENKSECLSSRLHRKTTVPRKLPKTSCFLLQSIAGALLLLRVARAFCLASAAVRLRRRPASTNGSETRLSSSSWTCDDFGDAFVIGELVSVMFMTGGSEAGSPVVEAVAVLPLHQVAQAGEGLRCLLWGEFSLGTGEAEGVGPGEGRGDSVPISTARSSVHARPRLRRYSSVSASTTSSLPALVSRGARLHFADELSASVPLAVQVRVSPPVTGARLKRRQQPMPTRPPGAGSVLIEREEVGFGDGGDRALGFFGGKTLWAEGQLCWFRHTEQRGRTGRQTC</sequence>
<organism evidence="1 2">
    <name type="scientific">Liparis tanakae</name>
    <name type="common">Tanaka's snailfish</name>
    <dbReference type="NCBI Taxonomy" id="230148"/>
    <lineage>
        <taxon>Eukaryota</taxon>
        <taxon>Metazoa</taxon>
        <taxon>Chordata</taxon>
        <taxon>Craniata</taxon>
        <taxon>Vertebrata</taxon>
        <taxon>Euteleostomi</taxon>
        <taxon>Actinopterygii</taxon>
        <taxon>Neopterygii</taxon>
        <taxon>Teleostei</taxon>
        <taxon>Neoteleostei</taxon>
        <taxon>Acanthomorphata</taxon>
        <taxon>Eupercaria</taxon>
        <taxon>Perciformes</taxon>
        <taxon>Cottioidei</taxon>
        <taxon>Cottales</taxon>
        <taxon>Liparidae</taxon>
        <taxon>Liparis</taxon>
    </lineage>
</organism>
<gene>
    <name evidence="1" type="ORF">EYF80_020270</name>
</gene>
<evidence type="ECO:0000313" key="2">
    <source>
        <dbReference type="Proteomes" id="UP000314294"/>
    </source>
</evidence>
<evidence type="ECO:0000313" key="1">
    <source>
        <dbReference type="EMBL" id="TNN69436.1"/>
    </source>
</evidence>
<name>A0A4Z2HUB1_9TELE</name>
<dbReference type="AlphaFoldDB" id="A0A4Z2HUB1"/>
<accession>A0A4Z2HUB1</accession>
<dbReference type="EMBL" id="SRLO01000175">
    <property type="protein sequence ID" value="TNN69436.1"/>
    <property type="molecule type" value="Genomic_DNA"/>
</dbReference>
<comment type="caution">
    <text evidence="1">The sequence shown here is derived from an EMBL/GenBank/DDBJ whole genome shotgun (WGS) entry which is preliminary data.</text>
</comment>
<dbReference type="Proteomes" id="UP000314294">
    <property type="component" value="Unassembled WGS sequence"/>
</dbReference>